<evidence type="ECO:0000256" key="4">
    <source>
        <dbReference type="ARBA" id="ARBA00023004"/>
    </source>
</evidence>
<dbReference type="GO" id="GO:0016491">
    <property type="term" value="F:oxidoreductase activity"/>
    <property type="evidence" value="ECO:0007669"/>
    <property type="project" value="InterPro"/>
</dbReference>
<proteinExistence type="predicted"/>
<dbReference type="PROSITE" id="PS51918">
    <property type="entry name" value="RADICAL_SAM"/>
    <property type="match status" value="1"/>
</dbReference>
<keyword evidence="2" id="KW-0949">S-adenosyl-L-methionine</keyword>
<dbReference type="Gene3D" id="3.20.20.70">
    <property type="entry name" value="Aldolase class I"/>
    <property type="match status" value="1"/>
</dbReference>
<keyword evidence="3" id="KW-0479">Metal-binding</keyword>
<dbReference type="InterPro" id="IPR058240">
    <property type="entry name" value="rSAM_sf"/>
</dbReference>
<gene>
    <name evidence="7" type="ordered locus">Teth39_0945</name>
</gene>
<dbReference type="CDD" id="cd01335">
    <property type="entry name" value="Radical_SAM"/>
    <property type="match status" value="1"/>
</dbReference>
<dbReference type="InterPro" id="IPR023867">
    <property type="entry name" value="Sulphatase_maturase_rSAM"/>
</dbReference>
<dbReference type="SFLD" id="SFLDG01067">
    <property type="entry name" value="SPASM/twitch_domain_containing"/>
    <property type="match status" value="1"/>
</dbReference>
<protein>
    <submittedName>
        <fullName evidence="7">Radical SAM domain protein</fullName>
    </submittedName>
</protein>
<evidence type="ECO:0000259" key="6">
    <source>
        <dbReference type="PROSITE" id="PS51918"/>
    </source>
</evidence>
<dbReference type="eggNOG" id="COG0641">
    <property type="taxonomic scope" value="Bacteria"/>
</dbReference>
<name>B0K8Y7_THEP3</name>
<dbReference type="SFLD" id="SFLDG01386">
    <property type="entry name" value="main_SPASM_domain-containing"/>
    <property type="match status" value="1"/>
</dbReference>
<dbReference type="InterPro" id="IPR023885">
    <property type="entry name" value="4Fe4S-binding_SPASM_dom"/>
</dbReference>
<accession>B0K8Y7</accession>
<dbReference type="Pfam" id="PF04055">
    <property type="entry name" value="Radical_SAM"/>
    <property type="match status" value="1"/>
</dbReference>
<dbReference type="InterPro" id="IPR013785">
    <property type="entry name" value="Aldolase_TIM"/>
</dbReference>
<dbReference type="RefSeq" id="WP_012269247.1">
    <property type="nucleotide sequence ID" value="NC_010321.1"/>
</dbReference>
<dbReference type="PANTHER" id="PTHR43273">
    <property type="entry name" value="ANAEROBIC SULFATASE-MATURATING ENZYME HOMOLOG ASLB-RELATED"/>
    <property type="match status" value="1"/>
</dbReference>
<evidence type="ECO:0000313" key="8">
    <source>
        <dbReference type="Proteomes" id="UP000002156"/>
    </source>
</evidence>
<dbReference type="HOGENOM" id="CLU_009273_3_3_9"/>
<evidence type="ECO:0000256" key="2">
    <source>
        <dbReference type="ARBA" id="ARBA00022691"/>
    </source>
</evidence>
<dbReference type="NCBIfam" id="TIGR04085">
    <property type="entry name" value="rSAM_more_4Fe4S"/>
    <property type="match status" value="1"/>
</dbReference>
<dbReference type="SUPFAM" id="SSF102114">
    <property type="entry name" value="Radical SAM enzymes"/>
    <property type="match status" value="1"/>
</dbReference>
<dbReference type="Proteomes" id="UP000002156">
    <property type="component" value="Chromosome"/>
</dbReference>
<feature type="domain" description="Radical SAM core" evidence="6">
    <location>
        <begin position="76"/>
        <end position="305"/>
    </location>
</feature>
<dbReference type="AlphaFoldDB" id="B0K8Y7"/>
<comment type="cofactor">
    <cofactor evidence="1">
        <name>[4Fe-4S] cluster</name>
        <dbReference type="ChEBI" id="CHEBI:49883"/>
    </cofactor>
</comment>
<evidence type="ECO:0000256" key="5">
    <source>
        <dbReference type="ARBA" id="ARBA00023014"/>
    </source>
</evidence>
<reference evidence="8" key="1">
    <citation type="submission" date="2008-01" db="EMBL/GenBank/DDBJ databases">
        <title>Complete sequence of Thermoanaerobacter pseudethanolicus 39E.</title>
        <authorList>
            <person name="Copeland A."/>
            <person name="Lucas S."/>
            <person name="Lapidus A."/>
            <person name="Barry K."/>
            <person name="Glavina del Rio T."/>
            <person name="Dalin E."/>
            <person name="Tice H."/>
            <person name="Pitluck S."/>
            <person name="Bruce D."/>
            <person name="Goodwin L."/>
            <person name="Saunders E."/>
            <person name="Brettin T."/>
            <person name="Detter J.C."/>
            <person name="Han C."/>
            <person name="Schmutz J."/>
            <person name="Larimer F."/>
            <person name="Land M."/>
            <person name="Hauser L."/>
            <person name="Kyrpides N."/>
            <person name="Lykidis A."/>
            <person name="Hemme C."/>
            <person name="Fields M.W."/>
            <person name="He Z."/>
            <person name="Zhou J."/>
            <person name="Richardson P."/>
        </authorList>
    </citation>
    <scope>NUCLEOTIDE SEQUENCE [LARGE SCALE GENOMIC DNA]</scope>
    <source>
        <strain evidence="8">ATCC 33223 / DSM 2355 / 39E</strain>
    </source>
</reference>
<dbReference type="GO" id="GO:0051536">
    <property type="term" value="F:iron-sulfur cluster binding"/>
    <property type="evidence" value="ECO:0007669"/>
    <property type="project" value="UniProtKB-KW"/>
</dbReference>
<dbReference type="PANTHER" id="PTHR43273:SF8">
    <property type="entry name" value="RADICAL SAM DOMAIN PROTEIN"/>
    <property type="match status" value="1"/>
</dbReference>
<organism evidence="7 8">
    <name type="scientific">Thermoanaerobacter pseudethanolicus (strain ATCC 33223 / 39E)</name>
    <name type="common">Clostridium thermohydrosulfuricum</name>
    <dbReference type="NCBI Taxonomy" id="340099"/>
    <lineage>
        <taxon>Bacteria</taxon>
        <taxon>Bacillati</taxon>
        <taxon>Bacillota</taxon>
        <taxon>Clostridia</taxon>
        <taxon>Thermoanaerobacterales</taxon>
        <taxon>Thermoanaerobacteraceae</taxon>
        <taxon>Thermoanaerobacter</taxon>
    </lineage>
</organism>
<evidence type="ECO:0000313" key="7">
    <source>
        <dbReference type="EMBL" id="ABY94600.1"/>
    </source>
</evidence>
<keyword evidence="4" id="KW-0408">Iron</keyword>
<dbReference type="STRING" id="340099.Teth39_0945"/>
<evidence type="ECO:0000256" key="1">
    <source>
        <dbReference type="ARBA" id="ARBA00001966"/>
    </source>
</evidence>
<dbReference type="InterPro" id="IPR007197">
    <property type="entry name" value="rSAM"/>
</dbReference>
<dbReference type="KEGG" id="tpd:Teth39_0945"/>
<dbReference type="SFLD" id="SFLDS00029">
    <property type="entry name" value="Radical_SAM"/>
    <property type="match status" value="1"/>
</dbReference>
<dbReference type="SFLD" id="SFLDG01384">
    <property type="entry name" value="thioether_bond_formation_requi"/>
    <property type="match status" value="1"/>
</dbReference>
<sequence length="460" mass="54095">MYYEKANVYITNDKKILFDLNKYDIYEIDDETFNLFEEIYFEVEKGVLFDENINESTPKKKEIYELLFRFRNYNSSGERETTQIRIHTSNECNLKCKYCYANHGDYNQGQAIMTEEIAEKVADFIKLNFPKVKVIVFFGGEPLLGFKAIGKICEKMGKETHYIVYTNLTILNEEIIKLINEYSINVTGSIDGPKEIHDLNRVYKRNGRGSFDIVRHNARKLMEETEYFDTVDAVYTLPAQKKYSKHQIAEYLYKEFKVKYIAIGDVITEDETLKVEKEKVQDIEKEVEYVFDNIIADRFIYLNEYSLPLISFFSKSYNDNFCTTGISNITITASGDIWPCQLFIGRNEYHMGKIDFNDITNFDFKKFNKVSDNFYKIKKSRFSECQKCIARYWCVKCLGAIQKNNLEENIITSECINIRKITEIVLEKLGYYILNGNFEKLYGNLRKTTKGIEDKFLNVV</sequence>
<dbReference type="GO" id="GO:0046872">
    <property type="term" value="F:metal ion binding"/>
    <property type="evidence" value="ECO:0007669"/>
    <property type="project" value="UniProtKB-KW"/>
</dbReference>
<dbReference type="EMBL" id="CP000924">
    <property type="protein sequence ID" value="ABY94600.1"/>
    <property type="molecule type" value="Genomic_DNA"/>
</dbReference>
<evidence type="ECO:0000256" key="3">
    <source>
        <dbReference type="ARBA" id="ARBA00022723"/>
    </source>
</evidence>
<keyword evidence="5" id="KW-0411">Iron-sulfur</keyword>
<keyword evidence="8" id="KW-1185">Reference proteome</keyword>